<dbReference type="Proteomes" id="UP000790377">
    <property type="component" value="Unassembled WGS sequence"/>
</dbReference>
<evidence type="ECO:0000313" key="1">
    <source>
        <dbReference type="EMBL" id="KAH7904515.1"/>
    </source>
</evidence>
<gene>
    <name evidence="1" type="ORF">BJ138DRAFT_1106757</name>
</gene>
<comment type="caution">
    <text evidence="1">The sequence shown here is derived from an EMBL/GenBank/DDBJ whole genome shotgun (WGS) entry which is preliminary data.</text>
</comment>
<evidence type="ECO:0000313" key="2">
    <source>
        <dbReference type="Proteomes" id="UP000790377"/>
    </source>
</evidence>
<name>A0ACB7ZTW8_9AGAM</name>
<dbReference type="EMBL" id="MU268447">
    <property type="protein sequence ID" value="KAH7904515.1"/>
    <property type="molecule type" value="Genomic_DNA"/>
</dbReference>
<organism evidence="1 2">
    <name type="scientific">Hygrophoropsis aurantiaca</name>
    <dbReference type="NCBI Taxonomy" id="72124"/>
    <lineage>
        <taxon>Eukaryota</taxon>
        <taxon>Fungi</taxon>
        <taxon>Dikarya</taxon>
        <taxon>Basidiomycota</taxon>
        <taxon>Agaricomycotina</taxon>
        <taxon>Agaricomycetes</taxon>
        <taxon>Agaricomycetidae</taxon>
        <taxon>Boletales</taxon>
        <taxon>Coniophorineae</taxon>
        <taxon>Hygrophoropsidaceae</taxon>
        <taxon>Hygrophoropsis</taxon>
    </lineage>
</organism>
<proteinExistence type="predicted"/>
<sequence length="118" mass="12803">DEFMNCANWTCETRTTIPSGPRNGAIPPDPAPPLWRVTPRGFNWTDRRIYSPNTHTIRLLDGPAEEVEPRVVSNTHGNDHASSSTDNTASDALSSFSLGKGCGLMMLQSSSANDTLNT</sequence>
<feature type="non-terminal residue" evidence="1">
    <location>
        <position position="1"/>
    </location>
</feature>
<protein>
    <submittedName>
        <fullName evidence="1">Uncharacterized protein</fullName>
    </submittedName>
</protein>
<accession>A0ACB7ZTW8</accession>
<reference evidence="1" key="1">
    <citation type="journal article" date="2021" name="New Phytol.">
        <title>Evolutionary innovations through gain and loss of genes in the ectomycorrhizal Boletales.</title>
        <authorList>
            <person name="Wu G."/>
            <person name="Miyauchi S."/>
            <person name="Morin E."/>
            <person name="Kuo A."/>
            <person name="Drula E."/>
            <person name="Varga T."/>
            <person name="Kohler A."/>
            <person name="Feng B."/>
            <person name="Cao Y."/>
            <person name="Lipzen A."/>
            <person name="Daum C."/>
            <person name="Hundley H."/>
            <person name="Pangilinan J."/>
            <person name="Johnson J."/>
            <person name="Barry K."/>
            <person name="LaButti K."/>
            <person name="Ng V."/>
            <person name="Ahrendt S."/>
            <person name="Min B."/>
            <person name="Choi I.G."/>
            <person name="Park H."/>
            <person name="Plett J.M."/>
            <person name="Magnuson J."/>
            <person name="Spatafora J.W."/>
            <person name="Nagy L.G."/>
            <person name="Henrissat B."/>
            <person name="Grigoriev I.V."/>
            <person name="Yang Z.L."/>
            <person name="Xu J."/>
            <person name="Martin F.M."/>
        </authorList>
    </citation>
    <scope>NUCLEOTIDE SEQUENCE</scope>
    <source>
        <strain evidence="1">ATCC 28755</strain>
    </source>
</reference>
<keyword evidence="2" id="KW-1185">Reference proteome</keyword>